<sequence length="68" mass="7808">MVPFSKGWGEIMSNCPFWSSEFEGVKCNSECPMKQDLEKDEVCVFKEYLDETSLGYGNLVNVKGYRNL</sequence>
<reference evidence="1 2" key="1">
    <citation type="journal article" date="2019" name="Int. J. Syst. Evol. Microbiol.">
        <title>The Global Catalogue of Microorganisms (GCM) 10K type strain sequencing project: providing services to taxonomists for standard genome sequencing and annotation.</title>
        <authorList>
            <consortium name="The Broad Institute Genomics Platform"/>
            <consortium name="The Broad Institute Genome Sequencing Center for Infectious Disease"/>
            <person name="Wu L."/>
            <person name="Ma J."/>
        </authorList>
    </citation>
    <scope>NUCLEOTIDE SEQUENCE [LARGE SCALE GENOMIC DNA]</scope>
    <source>
        <strain evidence="1 2">JCM 6485</strain>
    </source>
</reference>
<protein>
    <submittedName>
        <fullName evidence="1">Uncharacterized protein</fullName>
    </submittedName>
</protein>
<dbReference type="EMBL" id="BAAACO010000001">
    <property type="protein sequence ID" value="GAA0859199.1"/>
    <property type="molecule type" value="Genomic_DNA"/>
</dbReference>
<accession>A0ABN1LQV7</accession>
<evidence type="ECO:0000313" key="2">
    <source>
        <dbReference type="Proteomes" id="UP001501764"/>
    </source>
</evidence>
<proteinExistence type="predicted"/>
<name>A0ABN1LQV7_9CLOT</name>
<dbReference type="Proteomes" id="UP001501764">
    <property type="component" value="Unassembled WGS sequence"/>
</dbReference>
<organism evidence="1 2">
    <name type="scientific">Clostridium nitritogenes</name>
    <dbReference type="NCBI Taxonomy" id="83340"/>
    <lineage>
        <taxon>Bacteria</taxon>
        <taxon>Bacillati</taxon>
        <taxon>Bacillota</taxon>
        <taxon>Clostridia</taxon>
        <taxon>Eubacteriales</taxon>
        <taxon>Clostridiaceae</taxon>
        <taxon>Clostridium</taxon>
    </lineage>
</organism>
<evidence type="ECO:0000313" key="1">
    <source>
        <dbReference type="EMBL" id="GAA0859199.1"/>
    </source>
</evidence>
<keyword evidence="2" id="KW-1185">Reference proteome</keyword>
<comment type="caution">
    <text evidence="1">The sequence shown here is derived from an EMBL/GenBank/DDBJ whole genome shotgun (WGS) entry which is preliminary data.</text>
</comment>
<gene>
    <name evidence="1" type="ORF">GCM10008916_20190</name>
</gene>